<dbReference type="InterPro" id="IPR036278">
    <property type="entry name" value="Sialidase_sf"/>
</dbReference>
<dbReference type="EC" id="3.2.1.18" evidence="3"/>
<dbReference type="GO" id="GO:0004308">
    <property type="term" value="F:exo-alpha-sialidase activity"/>
    <property type="evidence" value="ECO:0007669"/>
    <property type="project" value="UniProtKB-EC"/>
</dbReference>
<comment type="catalytic activity">
    <reaction evidence="1">
        <text>Hydrolysis of alpha-(2-&gt;3)-, alpha-(2-&gt;6)-, alpha-(2-&gt;8)- glycosidic linkages of terminal sialic acid residues in oligosaccharides, glycoproteins, glycolipids, colominic acid and synthetic substrates.</text>
        <dbReference type="EC" id="3.2.1.18"/>
    </reaction>
</comment>
<evidence type="ECO:0000259" key="5">
    <source>
        <dbReference type="PROSITE" id="PS51766"/>
    </source>
</evidence>
<dbReference type="InterPro" id="IPR026856">
    <property type="entry name" value="Sialidase_fam"/>
</dbReference>
<reference evidence="6 7" key="1">
    <citation type="submission" date="2018-11" db="EMBL/GenBank/DDBJ databases">
        <authorList>
            <person name="Na S.W."/>
            <person name="Baik M."/>
        </authorList>
    </citation>
    <scope>NUCLEOTIDE SEQUENCE [LARGE SCALE GENOMIC DNA]</scope>
    <source>
        <strain evidence="6 7">E39</strain>
    </source>
</reference>
<feature type="region of interest" description="Disordered" evidence="4">
    <location>
        <begin position="1040"/>
        <end position="1066"/>
    </location>
</feature>
<keyword evidence="7" id="KW-1185">Reference proteome</keyword>
<sequence>MALFATLSPSLTFAVVTPESGKAYTIKSGAANFSTNYYVYDNGTGYAATNESSTTITDTYVWVCVEKDGGFYFVNYSTGRFMGFHDSSGTQVAPPSWKWDVQSGTTSETKAMYGYASQSSGNRYLTIGSSGTFNRNQATTDGATWSTNFVFEEYTSANAGTIASIVNMVALNSGSAYMIKTSNGYYLIDDGSKVNATPIPTTTTKPETNPQGWWTLTINSNGAYSFVNMESGRSLNCSNATLMAYSGAGANYTRYPVGNNASGGISLSLNNWFMTFNASGTAVKASAPNTRGNGSSTITDFFFEKVEKLAPIFFSTNYGDKWIRLTFGPNNNYVMSLPSSTNYSGVIPNTKPIDVSDENQLWCFVGTEDNFKIYNKAAGPNLTLTYSTYGTNQNVSMGTTQTAWMLDGTYLDYSNAPGYFIVPVNETTKYSLNSGGGAGGNILFWHAGSSNGGSRWLFSDASGKLTLNALVDGSSDIDDYRQKIGNVNVTYGSTTSSVILSKDNLSFTVYIPSNTAYSISAGYNWYGYNFSNFTGNTSGTLTQGTPVTVTANYTLANDRVRYLFYDNDKWSQTTGKMIPYRIPAIVQAKNGDLIAINDRRWRGHDIGLTYNNRYSQSIDVIARRSKDHGKTWGNEQLLLQGDGVANSNSCAYGDAAAVADTLSNKILIMTAAGSISYVSGSPTNHLRIARIWLEYDAANDEWTVSGPTDISDDIYGLFNSSSNAQNGMFFASGRITQSRIVKVGNYYRLYAAALTRAGIFAFYSDDFGATWNVLGSASTAASSGDEPKTEELPDGSVLLSVRKAGGRIFNKYTYTADAISNGTYDAGAWGSETGSSGITAANCNGEVLVLPVTRVSDDKNMHILLQSVPAASGRNNVSIYYKPLESSSDYANVSTIAGSWSNNNKLQLSTATSGYSTMVQMDNDSIAFFFEEMINPTGLGYDMCYVPLSIEEITNGAFKPYKSDKVTDRYLGDCNYDGSVDVTDITMMVNFILNGNPTTTSGYKYDFTIYNTNKDASPDIDVSDVTALVNLILNGTLELPEGDDTNPTNLPITPGNGSGNAFSPKM</sequence>
<dbReference type="GO" id="GO:0000272">
    <property type="term" value="P:polysaccharide catabolic process"/>
    <property type="evidence" value="ECO:0007669"/>
    <property type="project" value="InterPro"/>
</dbReference>
<dbReference type="GO" id="GO:0006689">
    <property type="term" value="P:ganglioside catabolic process"/>
    <property type="evidence" value="ECO:0007669"/>
    <property type="project" value="TreeGrafter"/>
</dbReference>
<organism evidence="6 7">
    <name type="scientific">Pseudoprevotella muciniphila</name>
    <dbReference type="NCBI Taxonomy" id="2133944"/>
    <lineage>
        <taxon>Bacteria</taxon>
        <taxon>Pseudomonadati</taxon>
        <taxon>Bacteroidota</taxon>
        <taxon>Bacteroidia</taxon>
        <taxon>Bacteroidales</taxon>
        <taxon>Prevotellaceae</taxon>
        <taxon>Pseudoprevotella</taxon>
    </lineage>
</organism>
<dbReference type="SUPFAM" id="SSF63446">
    <property type="entry name" value="Type I dockerin domain"/>
    <property type="match status" value="1"/>
</dbReference>
<dbReference type="Gene3D" id="2.120.10.10">
    <property type="match status" value="1"/>
</dbReference>
<dbReference type="AlphaFoldDB" id="A0A5P8E5T1"/>
<evidence type="ECO:0000256" key="4">
    <source>
        <dbReference type="SAM" id="MobiDB-lite"/>
    </source>
</evidence>
<dbReference type="PANTHER" id="PTHR10628">
    <property type="entry name" value="SIALIDASE"/>
    <property type="match status" value="1"/>
</dbReference>
<protein>
    <recommendedName>
        <fullName evidence="3">exo-alpha-sialidase</fullName>
        <ecNumber evidence="3">3.2.1.18</ecNumber>
    </recommendedName>
</protein>
<dbReference type="InterPro" id="IPR036439">
    <property type="entry name" value="Dockerin_dom_sf"/>
</dbReference>
<name>A0A5P8E5T1_9BACT</name>
<dbReference type="InterPro" id="IPR016134">
    <property type="entry name" value="Dockerin_dom"/>
</dbReference>
<accession>A0A5P8E5T1</accession>
<proteinExistence type="inferred from homology"/>
<dbReference type="GO" id="GO:0016020">
    <property type="term" value="C:membrane"/>
    <property type="evidence" value="ECO:0007669"/>
    <property type="project" value="TreeGrafter"/>
</dbReference>
<evidence type="ECO:0000313" key="6">
    <source>
        <dbReference type="EMBL" id="QFQ12292.1"/>
    </source>
</evidence>
<dbReference type="Proteomes" id="UP000249375">
    <property type="component" value="Chromosome"/>
</dbReference>
<evidence type="ECO:0000313" key="7">
    <source>
        <dbReference type="Proteomes" id="UP000249375"/>
    </source>
</evidence>
<dbReference type="GO" id="GO:0009313">
    <property type="term" value="P:oligosaccharide catabolic process"/>
    <property type="evidence" value="ECO:0007669"/>
    <property type="project" value="TreeGrafter"/>
</dbReference>
<dbReference type="CDD" id="cd15482">
    <property type="entry name" value="Sialidase_non-viral"/>
    <property type="match status" value="1"/>
</dbReference>
<dbReference type="KEGG" id="alq:C7Y71_004285"/>
<dbReference type="EMBL" id="CP033459">
    <property type="protein sequence ID" value="QFQ12292.1"/>
    <property type="molecule type" value="Genomic_DNA"/>
</dbReference>
<dbReference type="GO" id="GO:0005737">
    <property type="term" value="C:cytoplasm"/>
    <property type="evidence" value="ECO:0007669"/>
    <property type="project" value="TreeGrafter"/>
</dbReference>
<dbReference type="PANTHER" id="PTHR10628:SF30">
    <property type="entry name" value="EXO-ALPHA-SIALIDASE"/>
    <property type="match status" value="1"/>
</dbReference>
<evidence type="ECO:0000256" key="3">
    <source>
        <dbReference type="ARBA" id="ARBA00012733"/>
    </source>
</evidence>
<gene>
    <name evidence="6" type="ORF">C7Y71_004285</name>
</gene>
<dbReference type="PROSITE" id="PS51766">
    <property type="entry name" value="DOCKERIN"/>
    <property type="match status" value="1"/>
</dbReference>
<dbReference type="Gene3D" id="1.10.1330.10">
    <property type="entry name" value="Dockerin domain"/>
    <property type="match status" value="1"/>
</dbReference>
<comment type="similarity">
    <text evidence="2">Belongs to the glycosyl hydrolase 33 family.</text>
</comment>
<feature type="domain" description="Dockerin" evidence="5">
    <location>
        <begin position="967"/>
        <end position="1041"/>
    </location>
</feature>
<dbReference type="SUPFAM" id="SSF50939">
    <property type="entry name" value="Sialidases"/>
    <property type="match status" value="1"/>
</dbReference>
<evidence type="ECO:0000256" key="2">
    <source>
        <dbReference type="ARBA" id="ARBA00009348"/>
    </source>
</evidence>
<evidence type="ECO:0000256" key="1">
    <source>
        <dbReference type="ARBA" id="ARBA00000427"/>
    </source>
</evidence>